<name>A0A1X9PTU7_9RHOD</name>
<dbReference type="GO" id="GO:0009507">
    <property type="term" value="C:chloroplast"/>
    <property type="evidence" value="ECO:0007669"/>
    <property type="project" value="UniProtKB-SubCell"/>
</dbReference>
<evidence type="ECO:0000313" key="7">
    <source>
        <dbReference type="EMBL" id="ARO90926.1"/>
    </source>
</evidence>
<dbReference type="EMBL" id="KY709210">
    <property type="protein sequence ID" value="ARO90926.1"/>
    <property type="molecule type" value="Genomic_DNA"/>
</dbReference>
<evidence type="ECO:0000256" key="5">
    <source>
        <dbReference type="HAMAP-Rule" id="MF_00340"/>
    </source>
</evidence>
<geneLocation type="chloroplast" evidence="7"/>
<keyword evidence="7" id="KW-0150">Chloroplast</keyword>
<dbReference type="SUPFAM" id="SSF57829">
    <property type="entry name" value="Zn-binding ribosomal proteins"/>
    <property type="match status" value="1"/>
</dbReference>
<dbReference type="PANTHER" id="PTHR36083">
    <property type="entry name" value="50S RIBOSOMAL PROTEIN L32, CHLOROPLASTIC"/>
    <property type="match status" value="1"/>
</dbReference>
<protein>
    <recommendedName>
        <fullName evidence="4 5">Large ribosomal subunit protein bL32c</fullName>
    </recommendedName>
</protein>
<dbReference type="InterPro" id="IPR044958">
    <property type="entry name" value="Ribosomal_bL32_plant/cyanobact"/>
</dbReference>
<proteinExistence type="inferred from homology"/>
<evidence type="ECO:0000256" key="6">
    <source>
        <dbReference type="SAM" id="MobiDB-lite"/>
    </source>
</evidence>
<dbReference type="GO" id="GO:0003735">
    <property type="term" value="F:structural constituent of ribosome"/>
    <property type="evidence" value="ECO:0007669"/>
    <property type="project" value="InterPro"/>
</dbReference>
<evidence type="ECO:0000256" key="2">
    <source>
        <dbReference type="ARBA" id="ARBA00022980"/>
    </source>
</evidence>
<gene>
    <name evidence="5 7" type="primary">rpl32</name>
</gene>
<dbReference type="AlphaFoldDB" id="A0A1X9PTU7"/>
<dbReference type="InterPro" id="IPR011332">
    <property type="entry name" value="Ribosomal_zn-bd"/>
</dbReference>
<dbReference type="InterPro" id="IPR002677">
    <property type="entry name" value="Ribosomal_bL32"/>
</dbReference>
<reference evidence="7" key="1">
    <citation type="submission" date="2017-03" db="EMBL/GenBank/DDBJ databases">
        <title>The new red algal subphylum Proteorhodophytina comprises the largest and most divergent plastid genomes known.</title>
        <authorList>
            <person name="Munoz-Gomez S.A."/>
            <person name="Mejia-Franco F.G."/>
            <person name="Durnin K."/>
            <person name="Morgan C."/>
            <person name="Grisdale C.J."/>
            <person name="Archibald J.M."/>
            <person name="Slamovits C.H."/>
        </authorList>
    </citation>
    <scope>NUCLEOTIDE SEQUENCE</scope>
    <source>
        <strain evidence="7">NIES-2662</strain>
    </source>
</reference>
<organism evidence="7">
    <name type="scientific">Corynoplastis japonica</name>
    <dbReference type="NCBI Taxonomy" id="700918"/>
    <lineage>
        <taxon>Eukaryota</taxon>
        <taxon>Rhodophyta</taxon>
        <taxon>Rhodellophyceae</taxon>
        <taxon>Rhodellales</taxon>
        <taxon>Rhodellaceae</taxon>
        <taxon>Corynoplastis</taxon>
    </lineage>
</organism>
<keyword evidence="3 5" id="KW-0687">Ribonucleoprotein</keyword>
<feature type="compositionally biased region" description="Basic residues" evidence="6">
    <location>
        <begin position="1"/>
        <end position="20"/>
    </location>
</feature>
<evidence type="ECO:0000256" key="4">
    <source>
        <dbReference type="ARBA" id="ARBA00035280"/>
    </source>
</evidence>
<comment type="similarity">
    <text evidence="1 5">Belongs to the bacterial ribosomal protein bL32 family.</text>
</comment>
<keyword evidence="2 5" id="KW-0689">Ribosomal protein</keyword>
<keyword evidence="7" id="KW-0934">Plastid</keyword>
<dbReference type="Pfam" id="PF01783">
    <property type="entry name" value="Ribosomal_L32p"/>
    <property type="match status" value="1"/>
</dbReference>
<accession>A0A1X9PTU7</accession>
<dbReference type="GO" id="GO:0006412">
    <property type="term" value="P:translation"/>
    <property type="evidence" value="ECO:0007669"/>
    <property type="project" value="UniProtKB-UniRule"/>
</dbReference>
<dbReference type="HAMAP" id="MF_00340">
    <property type="entry name" value="Ribosomal_bL32"/>
    <property type="match status" value="1"/>
</dbReference>
<feature type="region of interest" description="Disordered" evidence="6">
    <location>
        <begin position="1"/>
        <end position="22"/>
    </location>
</feature>
<sequence length="54" mass="6132">MAVPKKRLSKSKKNSRKAQWKRQGFYQAQKALSMAKSLLTGKSNSFIQLSTEDT</sequence>
<dbReference type="GO" id="GO:0015934">
    <property type="term" value="C:large ribosomal subunit"/>
    <property type="evidence" value="ECO:0007669"/>
    <property type="project" value="InterPro"/>
</dbReference>
<comment type="subcellular location">
    <subcellularLocation>
        <location evidence="5">Plastid</location>
        <location evidence="5">Chloroplast</location>
    </subcellularLocation>
</comment>
<evidence type="ECO:0000256" key="1">
    <source>
        <dbReference type="ARBA" id="ARBA00008560"/>
    </source>
</evidence>
<evidence type="ECO:0000256" key="3">
    <source>
        <dbReference type="ARBA" id="ARBA00023274"/>
    </source>
</evidence>
<dbReference type="PANTHER" id="PTHR36083:SF1">
    <property type="entry name" value="LARGE RIBOSOMAL SUBUNIT PROTEIN BL32C"/>
    <property type="match status" value="1"/>
</dbReference>